<dbReference type="Proteomes" id="UP000325313">
    <property type="component" value="Unassembled WGS sequence"/>
</dbReference>
<evidence type="ECO:0000313" key="1">
    <source>
        <dbReference type="EMBL" id="KAA1116916.1"/>
    </source>
</evidence>
<evidence type="ECO:0000313" key="2">
    <source>
        <dbReference type="EMBL" id="KAA1136283.1"/>
    </source>
</evidence>
<evidence type="ECO:0000313" key="3">
    <source>
        <dbReference type="Proteomes" id="UP000325313"/>
    </source>
</evidence>
<dbReference type="AlphaFoldDB" id="A0A5B0QUI5"/>
<name>A0A5B0QUI5_PUCGR</name>
<comment type="caution">
    <text evidence="1">The sequence shown here is derived from an EMBL/GenBank/DDBJ whole genome shotgun (WGS) entry which is preliminary data.</text>
</comment>
<proteinExistence type="predicted"/>
<accession>A0A5B0QUI5</accession>
<dbReference type="EMBL" id="VDEP01000035">
    <property type="protein sequence ID" value="KAA1136283.1"/>
    <property type="molecule type" value="Genomic_DNA"/>
</dbReference>
<dbReference type="EMBL" id="VDEP01000270">
    <property type="protein sequence ID" value="KAA1116916.1"/>
    <property type="molecule type" value="Genomic_DNA"/>
</dbReference>
<sequence length="51" mass="5936">MKCAMFNGSRRRRSTLLELRAQVIVLAPRSGCKRRFLSLLESEVNYRPLDP</sequence>
<protein>
    <submittedName>
        <fullName evidence="1">Uncharacterized protein</fullName>
    </submittedName>
</protein>
<gene>
    <name evidence="2" type="ORF">PGTUg99_019491</name>
    <name evidence="1" type="ORF">PGTUg99_030394</name>
</gene>
<reference evidence="1 3" key="1">
    <citation type="submission" date="2019-05" db="EMBL/GenBank/DDBJ databases">
        <title>Emergence of the Ug99 lineage of the wheat stem rust pathogen through somatic hybridization.</title>
        <authorList>
            <person name="Li F."/>
            <person name="Upadhyaya N.M."/>
            <person name="Sperschneider J."/>
            <person name="Matny O."/>
            <person name="Nguyen-Phuc H."/>
            <person name="Mago R."/>
            <person name="Raley C."/>
            <person name="Miller M.E."/>
            <person name="Silverstein K.A.T."/>
            <person name="Henningsen E."/>
            <person name="Hirsch C.D."/>
            <person name="Visser B."/>
            <person name="Pretorius Z.A."/>
            <person name="Steffenson B.J."/>
            <person name="Schwessinger B."/>
            <person name="Dodds P.N."/>
            <person name="Figueroa M."/>
        </authorList>
    </citation>
    <scope>NUCLEOTIDE SEQUENCE [LARGE SCALE GENOMIC DNA]</scope>
    <source>
        <strain evidence="1 3">Ug99</strain>
    </source>
</reference>
<organism evidence="1 3">
    <name type="scientific">Puccinia graminis f. sp. tritici</name>
    <dbReference type="NCBI Taxonomy" id="56615"/>
    <lineage>
        <taxon>Eukaryota</taxon>
        <taxon>Fungi</taxon>
        <taxon>Dikarya</taxon>
        <taxon>Basidiomycota</taxon>
        <taxon>Pucciniomycotina</taxon>
        <taxon>Pucciniomycetes</taxon>
        <taxon>Pucciniales</taxon>
        <taxon>Pucciniaceae</taxon>
        <taxon>Puccinia</taxon>
    </lineage>
</organism>